<accession>A0AAV5RI63</accession>
<dbReference type="InterPro" id="IPR011992">
    <property type="entry name" value="EF-hand-dom_pair"/>
</dbReference>
<dbReference type="PANTHER" id="PTHR10067:SF17">
    <property type="entry name" value="PHOSPHATIDYLSERINE DECARBOXYLASE PROENZYME 2"/>
    <property type="match status" value="1"/>
</dbReference>
<dbReference type="Pfam" id="PF00168">
    <property type="entry name" value="C2"/>
    <property type="match status" value="1"/>
</dbReference>
<comment type="pathway">
    <text evidence="11">Phospholipid metabolism; phosphatidylethanolamine biosynthesis; phosphatidylethanolamine from CDP-diacylglycerol: step 2/2.</text>
</comment>
<dbReference type="GO" id="GO:0004609">
    <property type="term" value="F:phosphatidylserine decarboxylase activity"/>
    <property type="evidence" value="ECO:0007669"/>
    <property type="project" value="UniProtKB-UniRule"/>
</dbReference>
<evidence type="ECO:0000256" key="7">
    <source>
        <dbReference type="ARBA" id="ARBA00023209"/>
    </source>
</evidence>
<dbReference type="GO" id="GO:0005509">
    <property type="term" value="F:calcium ion binding"/>
    <property type="evidence" value="ECO:0007669"/>
    <property type="project" value="InterPro"/>
</dbReference>
<evidence type="ECO:0000256" key="2">
    <source>
        <dbReference type="ARBA" id="ARBA00022516"/>
    </source>
</evidence>
<feature type="active site" description="Schiff-base intermediate with substrate; via pyruvic acid; for decarboxylase activity" evidence="11">
    <location>
        <position position="834"/>
    </location>
</feature>
<keyword evidence="2 11" id="KW-0444">Lipid biosynthesis</keyword>
<dbReference type="SUPFAM" id="SSF49562">
    <property type="entry name" value="C2 domain (Calcium/lipid-binding domain, CaLB)"/>
    <property type="match status" value="1"/>
</dbReference>
<dbReference type="InterPro" id="IPR035892">
    <property type="entry name" value="C2_domain_sf"/>
</dbReference>
<keyword evidence="7 11" id="KW-0594">Phospholipid biosynthesis</keyword>
<feature type="site" description="Cleavage (non-hydrolytic); by autocatalysis" evidence="11">
    <location>
        <begin position="833"/>
        <end position="834"/>
    </location>
</feature>
<feature type="domain" description="C2" evidence="13">
    <location>
        <begin position="260"/>
        <end position="382"/>
    </location>
</feature>
<reference evidence="15 16" key="1">
    <citation type="journal article" date="2023" name="Elife">
        <title>Identification of key yeast species and microbe-microbe interactions impacting larval growth of Drosophila in the wild.</title>
        <authorList>
            <person name="Mure A."/>
            <person name="Sugiura Y."/>
            <person name="Maeda R."/>
            <person name="Honda K."/>
            <person name="Sakurai N."/>
            <person name="Takahashi Y."/>
            <person name="Watada M."/>
            <person name="Katoh T."/>
            <person name="Gotoh A."/>
            <person name="Gotoh Y."/>
            <person name="Taniguchi I."/>
            <person name="Nakamura K."/>
            <person name="Hayashi T."/>
            <person name="Katayama T."/>
            <person name="Uemura T."/>
            <person name="Hattori Y."/>
        </authorList>
    </citation>
    <scope>NUCLEOTIDE SEQUENCE [LARGE SCALE GENOMIC DNA]</scope>
    <source>
        <strain evidence="15 16">SB-73</strain>
    </source>
</reference>
<keyword evidence="6 11" id="KW-0865">Zymogen</keyword>
<keyword evidence="11" id="KW-0333">Golgi apparatus</keyword>
<comment type="domain">
    <text evidence="11">The C2 domains have an essential, but non-catalytic function. They may facilitate interactions with other proteins and are required for lipid transport function.</text>
</comment>
<evidence type="ECO:0000256" key="4">
    <source>
        <dbReference type="ARBA" id="ARBA00023098"/>
    </source>
</evidence>
<dbReference type="GO" id="GO:0016540">
    <property type="term" value="P:protein autoprocessing"/>
    <property type="evidence" value="ECO:0007669"/>
    <property type="project" value="UniProtKB-UniRule"/>
</dbReference>
<keyword evidence="9 11" id="KW-1208">Phospholipid metabolism</keyword>
<dbReference type="GO" id="GO:0000139">
    <property type="term" value="C:Golgi membrane"/>
    <property type="evidence" value="ECO:0007669"/>
    <property type="project" value="UniProtKB-SubCell"/>
</dbReference>
<evidence type="ECO:0000256" key="1">
    <source>
        <dbReference type="ARBA" id="ARBA00005189"/>
    </source>
</evidence>
<dbReference type="SMART" id="SM00239">
    <property type="entry name" value="C2"/>
    <property type="match status" value="1"/>
</dbReference>
<evidence type="ECO:0000256" key="5">
    <source>
        <dbReference type="ARBA" id="ARBA00023136"/>
    </source>
</evidence>
<dbReference type="SUPFAM" id="SSF47473">
    <property type="entry name" value="EF-hand"/>
    <property type="match status" value="1"/>
</dbReference>
<dbReference type="EC" id="4.1.1.65" evidence="11"/>
<keyword evidence="3 11" id="KW-0210">Decarboxylase</keyword>
<dbReference type="InterPro" id="IPR002048">
    <property type="entry name" value="EF_hand_dom"/>
</dbReference>
<dbReference type="PROSITE" id="PS50004">
    <property type="entry name" value="C2"/>
    <property type="match status" value="1"/>
</dbReference>
<proteinExistence type="inferred from homology"/>
<dbReference type="HAMAP" id="MF_00663">
    <property type="entry name" value="PS_decarb_PSD_B_type2"/>
    <property type="match status" value="1"/>
</dbReference>
<comment type="pathway">
    <text evidence="1">Lipid metabolism.</text>
</comment>
<dbReference type="InterPro" id="IPR033177">
    <property type="entry name" value="PSD-B"/>
</dbReference>
<evidence type="ECO:0000256" key="8">
    <source>
        <dbReference type="ARBA" id="ARBA00023239"/>
    </source>
</evidence>
<dbReference type="InterPro" id="IPR033179">
    <property type="entry name" value="PSD_type2_pro"/>
</dbReference>
<feature type="chain" id="PRO_5043067806" description="Phosphatidylserine decarboxylase 2 alpha chain" evidence="11">
    <location>
        <begin position="834"/>
        <end position="908"/>
    </location>
</feature>
<dbReference type="InterPro" id="IPR003817">
    <property type="entry name" value="PS_Dcarbxylase"/>
</dbReference>
<evidence type="ECO:0000313" key="15">
    <source>
        <dbReference type="EMBL" id="GMM51279.1"/>
    </source>
</evidence>
<evidence type="ECO:0000259" key="14">
    <source>
        <dbReference type="PROSITE" id="PS50222"/>
    </source>
</evidence>
<feature type="region of interest" description="Disordered" evidence="12">
    <location>
        <begin position="182"/>
        <end position="241"/>
    </location>
</feature>
<dbReference type="GO" id="GO:0006646">
    <property type="term" value="P:phosphatidylethanolamine biosynthetic process"/>
    <property type="evidence" value="ECO:0007669"/>
    <property type="project" value="UniProtKB-UniRule"/>
</dbReference>
<dbReference type="PANTHER" id="PTHR10067">
    <property type="entry name" value="PHOSPHATIDYLSERINE DECARBOXYLASE"/>
    <property type="match status" value="1"/>
</dbReference>
<evidence type="ECO:0000313" key="16">
    <source>
        <dbReference type="Proteomes" id="UP001362899"/>
    </source>
</evidence>
<feature type="compositionally biased region" description="Polar residues" evidence="12">
    <location>
        <begin position="191"/>
        <end position="210"/>
    </location>
</feature>
<feature type="chain" id="PRO_5043067805" description="Phosphatidylserine decarboxylase 2 beta chain" evidence="11">
    <location>
        <begin position="1"/>
        <end position="833"/>
    </location>
</feature>
<dbReference type="Pfam" id="PF02666">
    <property type="entry name" value="PS_Dcarbxylase"/>
    <property type="match status" value="1"/>
</dbReference>
<keyword evidence="10 11" id="KW-0670">Pyruvate</keyword>
<dbReference type="PROSITE" id="PS50222">
    <property type="entry name" value="EF_HAND_2"/>
    <property type="match status" value="1"/>
</dbReference>
<protein>
    <recommendedName>
        <fullName evidence="11">Phosphatidylserine decarboxylase proenzyme 2</fullName>
        <ecNumber evidence="11">4.1.1.65</ecNumber>
    </recommendedName>
    <component>
        <recommendedName>
            <fullName evidence="11">Phosphatidylserine decarboxylase 2 beta chain</fullName>
        </recommendedName>
    </component>
    <component>
        <recommendedName>
            <fullName evidence="11">Phosphatidylserine decarboxylase 2 alpha chain</fullName>
        </recommendedName>
    </component>
</protein>
<comment type="PTM">
    <text evidence="11">Is synthesized initially as an inactive proenzyme. Formation of the active enzyme involves a self-maturation process in which the active site pyruvoyl group is generated from an internal serine residue via an autocatalytic post-translational modification. Two non-identical subunits are generated from the proenzyme in this reaction, and the pyruvate is formed at the N-terminus of the alpha chain, which is derived from the carboxyl end of the proenzyme. The autoendoproteolytic cleavage occurs by a canonical serine protease mechanism, in which the side chain hydroxyl group of the serine supplies its oxygen atom to form the C-terminus of the beta chain, while the remainder of the serine residue undergoes an oxidative deamination to produce ammonia and the pyruvoyl prosthetic group on the alpha chain. During this reaction, the Ser that is part of the protease active site of the proenzyme becomes the pyruvoyl prosthetic group, which constitutes an essential element of the active site of the mature decarboxylase.</text>
</comment>
<organism evidence="15 16">
    <name type="scientific">Starmerella bacillaris</name>
    <name type="common">Yeast</name>
    <name type="synonym">Candida zemplinina</name>
    <dbReference type="NCBI Taxonomy" id="1247836"/>
    <lineage>
        <taxon>Eukaryota</taxon>
        <taxon>Fungi</taxon>
        <taxon>Dikarya</taxon>
        <taxon>Ascomycota</taxon>
        <taxon>Saccharomycotina</taxon>
        <taxon>Dipodascomycetes</taxon>
        <taxon>Dipodascales</taxon>
        <taxon>Trichomonascaceae</taxon>
        <taxon>Starmerella</taxon>
    </lineage>
</organism>
<feature type="active site" description="Charge relay system; for autoendoproteolytic cleavage activity" evidence="11">
    <location>
        <position position="834"/>
    </location>
</feature>
<dbReference type="GO" id="GO:0005795">
    <property type="term" value="C:Golgi stack"/>
    <property type="evidence" value="ECO:0007669"/>
    <property type="project" value="UniProtKB-UniRule"/>
</dbReference>
<evidence type="ECO:0000256" key="10">
    <source>
        <dbReference type="ARBA" id="ARBA00023317"/>
    </source>
</evidence>
<feature type="domain" description="EF-hand" evidence="14">
    <location>
        <begin position="420"/>
        <end position="455"/>
    </location>
</feature>
<dbReference type="AlphaFoldDB" id="A0AAV5RI63"/>
<evidence type="ECO:0000256" key="3">
    <source>
        <dbReference type="ARBA" id="ARBA00022793"/>
    </source>
</evidence>
<comment type="catalytic activity">
    <reaction evidence="11">
        <text>a 1,2-diacyl-sn-glycero-3-phospho-L-serine + H(+) = a 1,2-diacyl-sn-glycero-3-phosphoethanolamine + CO2</text>
        <dbReference type="Rhea" id="RHEA:20828"/>
        <dbReference type="ChEBI" id="CHEBI:15378"/>
        <dbReference type="ChEBI" id="CHEBI:16526"/>
        <dbReference type="ChEBI" id="CHEBI:57262"/>
        <dbReference type="ChEBI" id="CHEBI:64612"/>
        <dbReference type="EC" id="4.1.1.65"/>
    </reaction>
</comment>
<evidence type="ECO:0000256" key="11">
    <source>
        <dbReference type="HAMAP-Rule" id="MF_03209"/>
    </source>
</evidence>
<evidence type="ECO:0000256" key="12">
    <source>
        <dbReference type="SAM" id="MobiDB-lite"/>
    </source>
</evidence>
<keyword evidence="8 11" id="KW-0456">Lyase</keyword>
<keyword evidence="5 11" id="KW-0472">Membrane</keyword>
<evidence type="ECO:0000259" key="13">
    <source>
        <dbReference type="PROSITE" id="PS50004"/>
    </source>
</evidence>
<evidence type="ECO:0000256" key="9">
    <source>
        <dbReference type="ARBA" id="ARBA00023264"/>
    </source>
</evidence>
<comment type="function">
    <text evidence="11">Catalyzes the formation of phosphatidylethanolamine (PtdEtn) from phosphatidylserine (PtdSer). Plays a central role in phospholipid metabolism and in the interorganelle trafficking of phosphatidylserine.</text>
</comment>
<keyword evidence="11" id="KW-0967">Endosome</keyword>
<sequence>MSWISNLRTDPSIVYKINEVRFTQGDARLNSVSVLVQTSFLQYSSPFSNPQPADPVSLRSKCVWKDSEIRIPITCANEEVHLVLSNRRRRVRTVIGKLDFNLASLDPPLNTRETFKKTLCMETRLFPSLNVKFDIEVTLDANIDCWKRVLPRSSVKGRNEPNKLLHDLKLKDFTSISAIGEARRAQEEPSNRNSQVSSNTDTFSAKHTTPSSNSDSEYESSLSSLSTTGTQDIDNDIKPSASTSSIRSFASSLGKPNDAPQKKTWFSFNLNHETIGVVFLEIVSVANLPKFRTLTGISFDMDPFVVISFGKRVYKTPHKRHTLNPTFNSKVAFDINKSEKSFSIVFTVWDQDKITLNDKVAECSLPLEEIMKKYSPQLDKDTMLYDITQNKSGTLMLPMKHAAGTAEMMIKVHFSPLAVIRQQMWRGVISLYENDTSNSITYEELKALLNSLGSSLTTEEIKTFFSDSGLDPMKDEIPEDDVVKGLERITSEASDRMILFRICPICHKKNPYGKHHFSTSLGHLALCSSRHWAESSVLLDSKYISSQQASKRWYTNFLSKFSFGSYQLGAHSANILVQDRNSGQIFEEKMRTRVRLGIRLIYALGPVEKRRFQKLLKKYTVRSGIKFSSPSSADSIQPFIKFHHLDMSEVLKPVNEFKTFNDFFYRELKPGSRPCENSNEPKTVVSMADCRLTCFRTIDDAIKLWIKGKNFTVKQLIGNTYPKLVSQYKDGSCVIFRLAPQDYHRVHSPVDGIMGKPKHIDGQYFSVNPMAIRSGLDVFGENTRTVFPIQSDEFGQVLVIMVGAMMVGSCVVTAKEKERVSRTGELGYFQFGGSTVVLLFQKDKFVADADLQGNSNSKIETLVRVGMSIGHAPGITEYNRSYDTRPKTILRAKSAIHGGGSYLPFSLD</sequence>
<name>A0AAV5RI63_STABA</name>
<keyword evidence="16" id="KW-1185">Reference proteome</keyword>
<feature type="active site" description="Charge relay system; for autoendoproteolytic cleavage activity" evidence="11">
    <location>
        <position position="689"/>
    </location>
</feature>
<dbReference type="Proteomes" id="UP001362899">
    <property type="component" value="Unassembled WGS sequence"/>
</dbReference>
<comment type="subunit">
    <text evidence="11">Heterodimer of a large membrane-associated beta subunit and a small pyruvoyl-containing alpha subunit. Interacts with pstB2. This interaction may be a means to structurally tether the donor membrane (ER) harboring PstB2 to acceptor membranes (Golgi/endosomes) harboring PSD2 during PtdSer transport to the site of PtdEtn synthesis.</text>
</comment>
<gene>
    <name evidence="11" type="primary">PSD2</name>
    <name evidence="15" type="ORF">DASB73_022370</name>
</gene>
<dbReference type="NCBIfam" id="TIGR00163">
    <property type="entry name" value="PS_decarb"/>
    <property type="match status" value="1"/>
</dbReference>
<comment type="cofactor">
    <cofactor evidence="11">
        <name>pyruvate</name>
        <dbReference type="ChEBI" id="CHEBI:15361"/>
    </cofactor>
    <text evidence="11">Binds 1 pyruvoyl group covalently per subunit.</text>
</comment>
<feature type="compositionally biased region" description="Low complexity" evidence="12">
    <location>
        <begin position="211"/>
        <end position="226"/>
    </location>
</feature>
<keyword evidence="4 11" id="KW-0443">Lipid metabolism</keyword>
<dbReference type="GO" id="GO:0010008">
    <property type="term" value="C:endosome membrane"/>
    <property type="evidence" value="ECO:0007669"/>
    <property type="project" value="UniProtKB-SubCell"/>
</dbReference>
<feature type="active site" description="Charge relay system; for autoendoproteolytic cleavage activity" evidence="11">
    <location>
        <position position="747"/>
    </location>
</feature>
<dbReference type="InterPro" id="IPR000008">
    <property type="entry name" value="C2_dom"/>
</dbReference>
<dbReference type="EMBL" id="BTGC01000003">
    <property type="protein sequence ID" value="GMM51279.1"/>
    <property type="molecule type" value="Genomic_DNA"/>
</dbReference>
<comment type="subcellular location">
    <subcellularLocation>
        <location evidence="11">Golgi apparatus membrane</location>
        <topology evidence="11">Peripheral membrane protein</topology>
        <orientation evidence="11">Cytoplasmic side</orientation>
    </subcellularLocation>
    <subcellularLocation>
        <location evidence="11">Endosome membrane</location>
        <topology evidence="11">Peripheral membrane protein</topology>
        <orientation evidence="11">Cytoplasmic side</orientation>
    </subcellularLocation>
</comment>
<feature type="modified residue" description="Pyruvic acid (Ser); by autocatalysis" evidence="11">
    <location>
        <position position="834"/>
    </location>
</feature>
<dbReference type="Gene3D" id="2.60.40.150">
    <property type="entry name" value="C2 domain"/>
    <property type="match status" value="1"/>
</dbReference>
<evidence type="ECO:0000256" key="6">
    <source>
        <dbReference type="ARBA" id="ARBA00023145"/>
    </source>
</evidence>
<comment type="similarity">
    <text evidence="11">Belongs to the phosphatidylserine decarboxylase family. PSD-B subfamily. Eukaryotic type II sub-subfamily.</text>
</comment>
<comment type="caution">
    <text evidence="15">The sequence shown here is derived from an EMBL/GenBank/DDBJ whole genome shotgun (WGS) entry which is preliminary data.</text>
</comment>